<proteinExistence type="predicted"/>
<keyword evidence="2" id="KW-1185">Reference proteome</keyword>
<gene>
    <name evidence="1" type="ORF">M436DRAFT_80015</name>
</gene>
<dbReference type="HOGENOM" id="CLU_2670663_0_0_1"/>
<organism evidence="1 2">
    <name type="scientific">Aureobasidium namibiae CBS 147.97</name>
    <dbReference type="NCBI Taxonomy" id="1043004"/>
    <lineage>
        <taxon>Eukaryota</taxon>
        <taxon>Fungi</taxon>
        <taxon>Dikarya</taxon>
        <taxon>Ascomycota</taxon>
        <taxon>Pezizomycotina</taxon>
        <taxon>Dothideomycetes</taxon>
        <taxon>Dothideomycetidae</taxon>
        <taxon>Dothideales</taxon>
        <taxon>Saccotheciaceae</taxon>
        <taxon>Aureobasidium</taxon>
    </lineage>
</organism>
<accession>A0A074XM46</accession>
<dbReference type="EMBL" id="KL584705">
    <property type="protein sequence ID" value="KEQ75611.1"/>
    <property type="molecule type" value="Genomic_DNA"/>
</dbReference>
<dbReference type="AlphaFoldDB" id="A0A074XM46"/>
<protein>
    <submittedName>
        <fullName evidence="1">Uncharacterized protein</fullName>
    </submittedName>
</protein>
<sequence>MADTQNSSEAEIPGYNDTPVREIRAPFSAEEAKISKPLLKVLVQNEVIVRYAWYLEPPKLILHVVEPNGAEAPAS</sequence>
<name>A0A074XM46_9PEZI</name>
<reference evidence="1 2" key="1">
    <citation type="journal article" date="2014" name="BMC Genomics">
        <title>Genome sequencing of four Aureobasidium pullulans varieties: biotechnological potential, stress tolerance, and description of new species.</title>
        <authorList>
            <person name="Gostin Ar C."/>
            <person name="Ohm R.A."/>
            <person name="Kogej T."/>
            <person name="Sonjak S."/>
            <person name="Turk M."/>
            <person name="Zajc J."/>
            <person name="Zalar P."/>
            <person name="Grube M."/>
            <person name="Sun H."/>
            <person name="Han J."/>
            <person name="Sharma A."/>
            <person name="Chiniquy J."/>
            <person name="Ngan C.Y."/>
            <person name="Lipzen A."/>
            <person name="Barry K."/>
            <person name="Grigoriev I.V."/>
            <person name="Gunde-Cimerman N."/>
        </authorList>
    </citation>
    <scope>NUCLEOTIDE SEQUENCE [LARGE SCALE GENOMIC DNA]</scope>
    <source>
        <strain evidence="1 2">CBS 147.97</strain>
    </source>
</reference>
<dbReference type="RefSeq" id="XP_013429893.1">
    <property type="nucleotide sequence ID" value="XM_013574439.1"/>
</dbReference>
<dbReference type="Proteomes" id="UP000027730">
    <property type="component" value="Unassembled WGS sequence"/>
</dbReference>
<evidence type="ECO:0000313" key="1">
    <source>
        <dbReference type="EMBL" id="KEQ75611.1"/>
    </source>
</evidence>
<evidence type="ECO:0000313" key="2">
    <source>
        <dbReference type="Proteomes" id="UP000027730"/>
    </source>
</evidence>
<dbReference type="GeneID" id="25416538"/>